<dbReference type="InterPro" id="IPR036390">
    <property type="entry name" value="WH_DNA-bd_sf"/>
</dbReference>
<dbReference type="STRING" id="1313296.SAMN05661091_1949"/>
<dbReference type="Pfam" id="PF01047">
    <property type="entry name" value="MarR"/>
    <property type="match status" value="1"/>
</dbReference>
<dbReference type="AlphaFoldDB" id="A0A1X7H8E9"/>
<evidence type="ECO:0000259" key="2">
    <source>
        <dbReference type="PROSITE" id="PS50995"/>
    </source>
</evidence>
<evidence type="ECO:0000256" key="1">
    <source>
        <dbReference type="ARBA" id="ARBA00023125"/>
    </source>
</evidence>
<accession>A0A1X7H8E9</accession>
<dbReference type="Gene3D" id="1.10.10.10">
    <property type="entry name" value="Winged helix-like DNA-binding domain superfamily/Winged helix DNA-binding domain"/>
    <property type="match status" value="1"/>
</dbReference>
<sequence length="159" mass="18561">MSNIDLKHAESWIKRYIEADMMVSRRILADTREGIGVELTREQYQVMCLIHNNERCTSTFLADLLFVGKSSITAIVNRLVERNWIERARDEEDRRVVYLTLTENGRSMHQQAELQLQSLVSSYLTHFDEGEVEHFITLYEKLARLMQEHGGGLENENDT</sequence>
<dbReference type="Proteomes" id="UP000192940">
    <property type="component" value="Chromosome I"/>
</dbReference>
<dbReference type="PANTHER" id="PTHR33164">
    <property type="entry name" value="TRANSCRIPTIONAL REGULATOR, MARR FAMILY"/>
    <property type="match status" value="1"/>
</dbReference>
<proteinExistence type="predicted"/>
<dbReference type="GO" id="GO:0003677">
    <property type="term" value="F:DNA binding"/>
    <property type="evidence" value="ECO:0007669"/>
    <property type="project" value="UniProtKB-KW"/>
</dbReference>
<evidence type="ECO:0000313" key="3">
    <source>
        <dbReference type="EMBL" id="SMF81193.1"/>
    </source>
</evidence>
<dbReference type="PROSITE" id="PS50995">
    <property type="entry name" value="HTH_MARR_2"/>
    <property type="match status" value="1"/>
</dbReference>
<dbReference type="PRINTS" id="PR00598">
    <property type="entry name" value="HTHMARR"/>
</dbReference>
<dbReference type="InterPro" id="IPR036388">
    <property type="entry name" value="WH-like_DNA-bd_sf"/>
</dbReference>
<organism evidence="3 4">
    <name type="scientific">Paenibacillus uliginis N3/975</name>
    <dbReference type="NCBI Taxonomy" id="1313296"/>
    <lineage>
        <taxon>Bacteria</taxon>
        <taxon>Bacillati</taxon>
        <taxon>Bacillota</taxon>
        <taxon>Bacilli</taxon>
        <taxon>Bacillales</taxon>
        <taxon>Paenibacillaceae</taxon>
        <taxon>Paenibacillus</taxon>
    </lineage>
</organism>
<protein>
    <submittedName>
        <fullName evidence="3">DNA-binding transcriptional regulator, MarR family</fullName>
    </submittedName>
</protein>
<keyword evidence="1 3" id="KW-0238">DNA-binding</keyword>
<dbReference type="PANTHER" id="PTHR33164:SF67">
    <property type="entry name" value="TRANSCRIPTIONAL REGULATOR, MARR FAMILY"/>
    <property type="match status" value="1"/>
</dbReference>
<gene>
    <name evidence="3" type="ORF">SAMN05661091_1949</name>
</gene>
<dbReference type="InterPro" id="IPR039422">
    <property type="entry name" value="MarR/SlyA-like"/>
</dbReference>
<dbReference type="InterPro" id="IPR000835">
    <property type="entry name" value="HTH_MarR-typ"/>
</dbReference>
<dbReference type="SUPFAM" id="SSF46785">
    <property type="entry name" value="Winged helix' DNA-binding domain"/>
    <property type="match status" value="1"/>
</dbReference>
<dbReference type="SMART" id="SM00347">
    <property type="entry name" value="HTH_MARR"/>
    <property type="match status" value="1"/>
</dbReference>
<name>A0A1X7H8E9_9BACL</name>
<dbReference type="EMBL" id="LT840184">
    <property type="protein sequence ID" value="SMF81193.1"/>
    <property type="molecule type" value="Genomic_DNA"/>
</dbReference>
<dbReference type="GO" id="GO:0006950">
    <property type="term" value="P:response to stress"/>
    <property type="evidence" value="ECO:0007669"/>
    <property type="project" value="TreeGrafter"/>
</dbReference>
<dbReference type="RefSeq" id="WP_241929810.1">
    <property type="nucleotide sequence ID" value="NZ_LT840184.1"/>
</dbReference>
<evidence type="ECO:0000313" key="4">
    <source>
        <dbReference type="Proteomes" id="UP000192940"/>
    </source>
</evidence>
<dbReference type="GO" id="GO:0003700">
    <property type="term" value="F:DNA-binding transcription factor activity"/>
    <property type="evidence" value="ECO:0007669"/>
    <property type="project" value="InterPro"/>
</dbReference>
<keyword evidence="4" id="KW-1185">Reference proteome</keyword>
<reference evidence="3 4" key="1">
    <citation type="submission" date="2017-04" db="EMBL/GenBank/DDBJ databases">
        <authorList>
            <person name="Afonso C.L."/>
            <person name="Miller P.J."/>
            <person name="Scott M.A."/>
            <person name="Spackman E."/>
            <person name="Goraichik I."/>
            <person name="Dimitrov K.M."/>
            <person name="Suarez D.L."/>
            <person name="Swayne D.E."/>
        </authorList>
    </citation>
    <scope>NUCLEOTIDE SEQUENCE [LARGE SCALE GENOMIC DNA]</scope>
    <source>
        <strain evidence="3 4">N3/975</strain>
    </source>
</reference>
<feature type="domain" description="HTH marR-type" evidence="2">
    <location>
        <begin position="1"/>
        <end position="144"/>
    </location>
</feature>